<dbReference type="SMART" id="SM00451">
    <property type="entry name" value="ZnF_U1"/>
    <property type="match status" value="1"/>
</dbReference>
<proteinExistence type="predicted"/>
<organism evidence="12 13">
    <name type="scientific">Hymenochirus boettgeri</name>
    <name type="common">Congo dwarf clawed frog</name>
    <dbReference type="NCBI Taxonomy" id="247094"/>
    <lineage>
        <taxon>Eukaryota</taxon>
        <taxon>Metazoa</taxon>
        <taxon>Chordata</taxon>
        <taxon>Craniata</taxon>
        <taxon>Vertebrata</taxon>
        <taxon>Euteleostomi</taxon>
        <taxon>Amphibia</taxon>
        <taxon>Batrachia</taxon>
        <taxon>Anura</taxon>
        <taxon>Pipoidea</taxon>
        <taxon>Pipidae</taxon>
        <taxon>Pipinae</taxon>
        <taxon>Hymenochirus</taxon>
    </lineage>
</organism>
<dbReference type="GO" id="GO:0008270">
    <property type="term" value="F:zinc ion binding"/>
    <property type="evidence" value="ECO:0007669"/>
    <property type="project" value="UniProtKB-KW"/>
</dbReference>
<dbReference type="Gene3D" id="3.30.160.60">
    <property type="entry name" value="Classic Zinc Finger"/>
    <property type="match status" value="1"/>
</dbReference>
<dbReference type="InterPro" id="IPR013087">
    <property type="entry name" value="Znf_C2H2_type"/>
</dbReference>
<dbReference type="PANTHER" id="PTHR46144:SF5">
    <property type="entry name" value="ZINC FINGER PROTEIN 346"/>
    <property type="match status" value="1"/>
</dbReference>
<keyword evidence="6" id="KW-0863">Zinc-finger</keyword>
<evidence type="ECO:0000256" key="5">
    <source>
        <dbReference type="ARBA" id="ARBA00022737"/>
    </source>
</evidence>
<evidence type="ECO:0000313" key="13">
    <source>
        <dbReference type="Proteomes" id="UP000812440"/>
    </source>
</evidence>
<protein>
    <recommendedName>
        <fullName evidence="10">Zinc finger protein 346</fullName>
    </recommendedName>
</protein>
<keyword evidence="13" id="KW-1185">Reference proteome</keyword>
<dbReference type="InterPro" id="IPR036236">
    <property type="entry name" value="Znf_C2H2_sf"/>
</dbReference>
<dbReference type="GO" id="GO:0003725">
    <property type="term" value="F:double-stranded RNA binding"/>
    <property type="evidence" value="ECO:0007669"/>
    <property type="project" value="TreeGrafter"/>
</dbReference>
<keyword evidence="9" id="KW-0539">Nucleus</keyword>
<comment type="subcellular location">
    <subcellularLocation>
        <location evidence="2">Cytoplasm</location>
    </subcellularLocation>
    <subcellularLocation>
        <location evidence="1">Nucleus</location>
    </subcellularLocation>
</comment>
<dbReference type="OrthoDB" id="1925236at2759"/>
<keyword evidence="5" id="KW-0677">Repeat</keyword>
<keyword evidence="4" id="KW-0479">Metal-binding</keyword>
<dbReference type="EMBL" id="JAACNH010000002">
    <property type="protein sequence ID" value="KAG8452252.1"/>
    <property type="molecule type" value="Genomic_DNA"/>
</dbReference>
<dbReference type="PANTHER" id="PTHR46144">
    <property type="entry name" value="ZINC FINGER PROTEIN 385B-LIKE"/>
    <property type="match status" value="1"/>
</dbReference>
<keyword evidence="8" id="KW-0694">RNA-binding</keyword>
<keyword evidence="3" id="KW-0963">Cytoplasm</keyword>
<evidence type="ECO:0000256" key="4">
    <source>
        <dbReference type="ARBA" id="ARBA00022723"/>
    </source>
</evidence>
<sequence>MADAFGSCGTAELPVGKEAVNRLIKENKHIFSDSQCKVCSAVLISESQKLAHYQSRKHANKYRRYMEIHQGEDFGLPKKLKTVS</sequence>
<comment type="caution">
    <text evidence="12">The sequence shown here is derived from an EMBL/GenBank/DDBJ whole genome shotgun (WGS) entry which is preliminary data.</text>
</comment>
<accession>A0A8T2K768</accession>
<reference evidence="12" key="1">
    <citation type="thesis" date="2020" institute="ProQuest LLC" country="789 East Eisenhower Parkway, Ann Arbor, MI, USA">
        <title>Comparative Genomics and Chromosome Evolution.</title>
        <authorList>
            <person name="Mudd A.B."/>
        </authorList>
    </citation>
    <scope>NUCLEOTIDE SEQUENCE</scope>
    <source>
        <strain evidence="12">Female2</strain>
        <tissue evidence="12">Blood</tissue>
    </source>
</reference>
<evidence type="ECO:0000259" key="11">
    <source>
        <dbReference type="SMART" id="SM00451"/>
    </source>
</evidence>
<feature type="domain" description="U1-type" evidence="11">
    <location>
        <begin position="31"/>
        <end position="65"/>
    </location>
</feature>
<evidence type="ECO:0000256" key="10">
    <source>
        <dbReference type="ARBA" id="ARBA00039634"/>
    </source>
</evidence>
<dbReference type="GO" id="GO:0005634">
    <property type="term" value="C:nucleus"/>
    <property type="evidence" value="ECO:0007669"/>
    <property type="project" value="UniProtKB-SubCell"/>
</dbReference>
<evidence type="ECO:0000313" key="12">
    <source>
        <dbReference type="EMBL" id="KAG8452252.1"/>
    </source>
</evidence>
<dbReference type="Pfam" id="PF12874">
    <property type="entry name" value="zf-met"/>
    <property type="match status" value="1"/>
</dbReference>
<evidence type="ECO:0000256" key="6">
    <source>
        <dbReference type="ARBA" id="ARBA00022771"/>
    </source>
</evidence>
<dbReference type="InterPro" id="IPR051868">
    <property type="entry name" value="ZN346_ZMAT4"/>
</dbReference>
<evidence type="ECO:0000256" key="2">
    <source>
        <dbReference type="ARBA" id="ARBA00004496"/>
    </source>
</evidence>
<evidence type="ECO:0000256" key="3">
    <source>
        <dbReference type="ARBA" id="ARBA00022490"/>
    </source>
</evidence>
<dbReference type="AlphaFoldDB" id="A0A8T2K768"/>
<evidence type="ECO:0000256" key="8">
    <source>
        <dbReference type="ARBA" id="ARBA00022884"/>
    </source>
</evidence>
<dbReference type="GO" id="GO:0005737">
    <property type="term" value="C:cytoplasm"/>
    <property type="evidence" value="ECO:0007669"/>
    <property type="project" value="UniProtKB-SubCell"/>
</dbReference>
<dbReference type="SUPFAM" id="SSF57667">
    <property type="entry name" value="beta-beta-alpha zinc fingers"/>
    <property type="match status" value="1"/>
</dbReference>
<dbReference type="Proteomes" id="UP000812440">
    <property type="component" value="Chromosome 2"/>
</dbReference>
<evidence type="ECO:0000256" key="7">
    <source>
        <dbReference type="ARBA" id="ARBA00022833"/>
    </source>
</evidence>
<gene>
    <name evidence="12" type="ORF">GDO86_004160</name>
</gene>
<evidence type="ECO:0000256" key="1">
    <source>
        <dbReference type="ARBA" id="ARBA00004123"/>
    </source>
</evidence>
<evidence type="ECO:0000256" key="9">
    <source>
        <dbReference type="ARBA" id="ARBA00023242"/>
    </source>
</evidence>
<name>A0A8T2K768_9PIPI</name>
<dbReference type="InterPro" id="IPR003604">
    <property type="entry name" value="Matrin/U1-like-C_Znf_C2H2"/>
</dbReference>
<keyword evidence="7" id="KW-0862">Zinc</keyword>